<gene>
    <name evidence="2" type="ORF">GO620_014340</name>
</gene>
<proteinExistence type="predicted"/>
<evidence type="ECO:0000313" key="3">
    <source>
        <dbReference type="Proteomes" id="UP000429232"/>
    </source>
</evidence>
<keyword evidence="3" id="KW-1185">Reference proteome</keyword>
<accession>A0A6I4HZ23</accession>
<dbReference type="Proteomes" id="UP000429232">
    <property type="component" value="Chromosome"/>
</dbReference>
<protein>
    <submittedName>
        <fullName evidence="2">VOC family protein</fullName>
    </submittedName>
</protein>
<dbReference type="CDD" id="cd09012">
    <property type="entry name" value="VOC_like"/>
    <property type="match status" value="1"/>
</dbReference>
<dbReference type="PANTHER" id="PTHR36503:SF2">
    <property type="entry name" value="BLR2408 PROTEIN"/>
    <property type="match status" value="1"/>
</dbReference>
<evidence type="ECO:0000313" key="2">
    <source>
        <dbReference type="EMBL" id="QQL49338.1"/>
    </source>
</evidence>
<dbReference type="KEGG" id="mgik:GO620_014340"/>
<dbReference type="EMBL" id="CP066775">
    <property type="protein sequence ID" value="QQL49338.1"/>
    <property type="molecule type" value="Genomic_DNA"/>
</dbReference>
<dbReference type="Gene3D" id="3.10.180.10">
    <property type="entry name" value="2,3-Dihydroxybiphenyl 1,2-Dioxygenase, domain 1"/>
    <property type="match status" value="1"/>
</dbReference>
<feature type="domain" description="Glyoxalase/Bleomycin resistance-like N-terminal" evidence="1">
    <location>
        <begin position="5"/>
        <end position="43"/>
    </location>
</feature>
<sequence>MATQIFVNLPVKDLDKSMSFFEALGYHFNPQFTNDQAACMVISDTIYAMLVTHPFFATFTDKAIADATQTTEVLVCLSAESKDAVNSMVEKAVNAGGKTTRQPTDYGWMYGWGFNDLDGHIWEVAWMDIANMPKP</sequence>
<organism evidence="2 3">
    <name type="scientific">Mucilaginibacter ginkgonis</name>
    <dbReference type="NCBI Taxonomy" id="2682091"/>
    <lineage>
        <taxon>Bacteria</taxon>
        <taxon>Pseudomonadati</taxon>
        <taxon>Bacteroidota</taxon>
        <taxon>Sphingobacteriia</taxon>
        <taxon>Sphingobacteriales</taxon>
        <taxon>Sphingobacteriaceae</taxon>
        <taxon>Mucilaginibacter</taxon>
    </lineage>
</organism>
<reference evidence="2 3" key="1">
    <citation type="submission" date="2020-12" db="EMBL/GenBank/DDBJ databases">
        <title>HMF7856_wgs.fasta genome submission.</title>
        <authorList>
            <person name="Kang H."/>
            <person name="Kim H."/>
            <person name="Joh K."/>
        </authorList>
    </citation>
    <scope>NUCLEOTIDE SEQUENCE [LARGE SCALE GENOMIC DNA]</scope>
    <source>
        <strain evidence="2 3">HMF7856</strain>
    </source>
</reference>
<dbReference type="InterPro" id="IPR029068">
    <property type="entry name" value="Glyas_Bleomycin-R_OHBP_Dase"/>
</dbReference>
<dbReference type="SUPFAM" id="SSF54593">
    <property type="entry name" value="Glyoxalase/Bleomycin resistance protein/Dihydroxybiphenyl dioxygenase"/>
    <property type="match status" value="1"/>
</dbReference>
<dbReference type="PANTHER" id="PTHR36503">
    <property type="entry name" value="BLR2520 PROTEIN"/>
    <property type="match status" value="1"/>
</dbReference>
<dbReference type="Pfam" id="PF22677">
    <property type="entry name" value="Ble-like_N"/>
    <property type="match status" value="1"/>
</dbReference>
<dbReference type="AlphaFoldDB" id="A0A6I4HZ23"/>
<dbReference type="RefSeq" id="WP_157524455.1">
    <property type="nucleotide sequence ID" value="NZ_CP066775.1"/>
</dbReference>
<dbReference type="InterPro" id="IPR053863">
    <property type="entry name" value="Glyoxy/Ble-like_N"/>
</dbReference>
<evidence type="ECO:0000259" key="1">
    <source>
        <dbReference type="Pfam" id="PF22677"/>
    </source>
</evidence>
<name>A0A6I4HZ23_9SPHI</name>